<dbReference type="Pfam" id="PF01740">
    <property type="entry name" value="STAS"/>
    <property type="match status" value="1"/>
</dbReference>
<dbReference type="SUPFAM" id="SSF55874">
    <property type="entry name" value="ATPase domain of HSP90 chaperone/DNA topoisomerase II/histidine kinase"/>
    <property type="match status" value="1"/>
</dbReference>
<accession>A0A1K0FBU1</accession>
<dbReference type="SUPFAM" id="SSF52091">
    <property type="entry name" value="SpoIIaa-like"/>
    <property type="match status" value="1"/>
</dbReference>
<dbReference type="Gene3D" id="3.30.750.24">
    <property type="entry name" value="STAS domain"/>
    <property type="match status" value="1"/>
</dbReference>
<dbReference type="InterPro" id="IPR036513">
    <property type="entry name" value="STAS_dom_sf"/>
</dbReference>
<dbReference type="Gene3D" id="3.30.565.10">
    <property type="entry name" value="Histidine kinase-like ATPase, C-terminal domain"/>
    <property type="match status" value="1"/>
</dbReference>
<reference evidence="3 4" key="1">
    <citation type="submission" date="2016-09" db="EMBL/GenBank/DDBJ databases">
        <title>Couchioplanes caeruleus draft genome sequence.</title>
        <authorList>
            <person name="Sheehan J."/>
            <person name="Caffrey P."/>
        </authorList>
    </citation>
    <scope>NUCLEOTIDE SEQUENCE [LARGE SCALE GENOMIC DNA]</scope>
    <source>
        <strain evidence="3 4">DSM 43634</strain>
    </source>
</reference>
<comment type="caution">
    <text evidence="3">The sequence shown here is derived from an EMBL/GenBank/DDBJ whole genome shotgun (WGS) entry which is preliminary data.</text>
</comment>
<keyword evidence="4" id="KW-1185">Reference proteome</keyword>
<gene>
    <name evidence="3" type="ORF">BG844_32715</name>
</gene>
<dbReference type="RefSeq" id="WP_071809306.1">
    <property type="nucleotide sequence ID" value="NZ_MEIA01000481.1"/>
</dbReference>
<keyword evidence="1" id="KW-0808">Transferase</keyword>
<dbReference type="EMBL" id="MEIA01000481">
    <property type="protein sequence ID" value="OJF10293.1"/>
    <property type="molecule type" value="Genomic_DNA"/>
</dbReference>
<dbReference type="PANTHER" id="PTHR35526:SF3">
    <property type="entry name" value="ANTI-SIGMA-F FACTOR RSBW"/>
    <property type="match status" value="1"/>
</dbReference>
<evidence type="ECO:0000313" key="3">
    <source>
        <dbReference type="EMBL" id="OJF10293.1"/>
    </source>
</evidence>
<dbReference type="CDD" id="cd16936">
    <property type="entry name" value="HATPase_RsbW-like"/>
    <property type="match status" value="1"/>
</dbReference>
<dbReference type="InterPro" id="IPR003594">
    <property type="entry name" value="HATPase_dom"/>
</dbReference>
<dbReference type="AlphaFoldDB" id="A0A1K0FBU1"/>
<protein>
    <submittedName>
        <fullName evidence="3">Diguanylate cyclase</fullName>
    </submittedName>
</protein>
<organism evidence="3 4">
    <name type="scientific">Couchioplanes caeruleus subsp. caeruleus</name>
    <dbReference type="NCBI Taxonomy" id="56427"/>
    <lineage>
        <taxon>Bacteria</taxon>
        <taxon>Bacillati</taxon>
        <taxon>Actinomycetota</taxon>
        <taxon>Actinomycetes</taxon>
        <taxon>Micromonosporales</taxon>
        <taxon>Micromonosporaceae</taxon>
        <taxon>Couchioplanes</taxon>
    </lineage>
</organism>
<dbReference type="Pfam" id="PF13581">
    <property type="entry name" value="HATPase_c_2"/>
    <property type="match status" value="1"/>
</dbReference>
<sequence length="245" mass="26356">MSSQLVCRPEQDLPVAVLRVSGVLDAVTGDALERALARSLSAQPQSLLVDISALEVAEPSALDVLSSIVCRTAEWPAVPVVLCGAETDTARTLRDWPGCHTVTTEESCEKALAEQLDEPVPPRIRVRLRPVPDACRQVRQLVSQACAAWQLRELAATISLVATELVANVVRHAHTTMEFTLALRDDRVCLTVRDGSRLLPRPKAPSVSEAGGRGLHLVRELTDAWGVLPVSDGKVVWTKLTAGAA</sequence>
<keyword evidence="1" id="KW-0723">Serine/threonine-protein kinase</keyword>
<dbReference type="PROSITE" id="PS50801">
    <property type="entry name" value="STAS"/>
    <property type="match status" value="1"/>
</dbReference>
<dbReference type="InterPro" id="IPR050267">
    <property type="entry name" value="Anti-sigma-factor_SerPK"/>
</dbReference>
<evidence type="ECO:0000313" key="4">
    <source>
        <dbReference type="Proteomes" id="UP000182486"/>
    </source>
</evidence>
<keyword evidence="1" id="KW-0418">Kinase</keyword>
<evidence type="ECO:0000256" key="1">
    <source>
        <dbReference type="ARBA" id="ARBA00022527"/>
    </source>
</evidence>
<feature type="domain" description="STAS" evidence="2">
    <location>
        <begin position="15"/>
        <end position="94"/>
    </location>
</feature>
<dbReference type="GO" id="GO:0004674">
    <property type="term" value="F:protein serine/threonine kinase activity"/>
    <property type="evidence" value="ECO:0007669"/>
    <property type="project" value="UniProtKB-KW"/>
</dbReference>
<evidence type="ECO:0000259" key="2">
    <source>
        <dbReference type="PROSITE" id="PS50801"/>
    </source>
</evidence>
<proteinExistence type="predicted"/>
<dbReference type="InterPro" id="IPR002645">
    <property type="entry name" value="STAS_dom"/>
</dbReference>
<dbReference type="PANTHER" id="PTHR35526">
    <property type="entry name" value="ANTI-SIGMA-F FACTOR RSBW-RELATED"/>
    <property type="match status" value="1"/>
</dbReference>
<dbReference type="Proteomes" id="UP000182486">
    <property type="component" value="Unassembled WGS sequence"/>
</dbReference>
<dbReference type="InterPro" id="IPR036890">
    <property type="entry name" value="HATPase_C_sf"/>
</dbReference>
<name>A0A1K0FBU1_9ACTN</name>